<dbReference type="InterPro" id="IPR022051">
    <property type="entry name" value="DUF3611"/>
</dbReference>
<feature type="transmembrane region" description="Helical" evidence="1">
    <location>
        <begin position="61"/>
        <end position="82"/>
    </location>
</feature>
<keyword evidence="1" id="KW-0472">Membrane</keyword>
<evidence type="ECO:0000256" key="1">
    <source>
        <dbReference type="SAM" id="Phobius"/>
    </source>
</evidence>
<feature type="transmembrane region" description="Helical" evidence="1">
    <location>
        <begin position="23"/>
        <end position="49"/>
    </location>
</feature>
<comment type="caution">
    <text evidence="2">The sequence shown here is derived from an EMBL/GenBank/DDBJ whole genome shotgun (WGS) entry which is preliminary data.</text>
</comment>
<dbReference type="PANTHER" id="PTHR34548:SF2">
    <property type="entry name" value="PROTEIN TIC 21, CHLOROPLASTIC"/>
    <property type="match status" value="1"/>
</dbReference>
<dbReference type="RefSeq" id="WP_073592069.1">
    <property type="nucleotide sequence ID" value="NZ_MRCE01000003.1"/>
</dbReference>
<name>A0A1U7IRH9_9CYAN</name>
<dbReference type="AlphaFoldDB" id="A0A1U7IRH9"/>
<keyword evidence="1" id="KW-1133">Transmembrane helix</keyword>
<gene>
    <name evidence="2" type="ORF">NIES2119_03400</name>
</gene>
<keyword evidence="1" id="KW-0812">Transmembrane</keyword>
<dbReference type="Proteomes" id="UP000185860">
    <property type="component" value="Unassembled WGS sequence"/>
</dbReference>
<sequence length="213" mass="23887">MLKLLETNSPPPSVRRIATEMRILGWTGFWLQLFFGFIPIIFVTFFLFIPRNPNKFGSSGSIAFFFGYASLIALIFTIYWCFRYTRVARKLTNPDLRPSRFEVSRLLSIGLLVNLVGMIFAVIVSMSQVNNLLAKLLSLPQGSSTVFTPTQGAAVMARVPITPLQMMGLQAAICAIAAEIIGLIVALWLLHRVTQRSAIENKESYYDESTIEQ</sequence>
<proteinExistence type="predicted"/>
<evidence type="ECO:0000313" key="2">
    <source>
        <dbReference type="EMBL" id="OKH40006.1"/>
    </source>
</evidence>
<reference evidence="2 3" key="1">
    <citation type="submission" date="2016-11" db="EMBL/GenBank/DDBJ databases">
        <title>Draft Genome Sequences of Nine Cyanobacterial Strains from Diverse Habitats.</title>
        <authorList>
            <person name="Zhu T."/>
            <person name="Hou S."/>
            <person name="Lu X."/>
            <person name="Hess W.R."/>
        </authorList>
    </citation>
    <scope>NUCLEOTIDE SEQUENCE [LARGE SCALE GENOMIC DNA]</scope>
    <source>
        <strain evidence="2 3">IAM M-71</strain>
    </source>
</reference>
<dbReference type="STRING" id="454136.NIES2119_03400"/>
<dbReference type="OrthoDB" id="5766633at2"/>
<evidence type="ECO:0000313" key="3">
    <source>
        <dbReference type="Proteomes" id="UP000185860"/>
    </source>
</evidence>
<dbReference type="Pfam" id="PF12263">
    <property type="entry name" value="DUF3611"/>
    <property type="match status" value="1"/>
</dbReference>
<dbReference type="PANTHER" id="PTHR34548">
    <property type="entry name" value="PROTEIN TIC 21, CHLOROPLASTIC"/>
    <property type="match status" value="1"/>
</dbReference>
<evidence type="ECO:0008006" key="4">
    <source>
        <dbReference type="Google" id="ProtNLM"/>
    </source>
</evidence>
<accession>A0A1U7IRH9</accession>
<feature type="transmembrane region" description="Helical" evidence="1">
    <location>
        <begin position="103"/>
        <end position="126"/>
    </location>
</feature>
<protein>
    <recommendedName>
        <fullName evidence="4">DUF3611 domain-containing protein</fullName>
    </recommendedName>
</protein>
<organism evidence="2 3">
    <name type="scientific">[Phormidium ambiguum] IAM M-71</name>
    <dbReference type="NCBI Taxonomy" id="454136"/>
    <lineage>
        <taxon>Bacteria</taxon>
        <taxon>Bacillati</taxon>
        <taxon>Cyanobacteriota</taxon>
        <taxon>Cyanophyceae</taxon>
        <taxon>Oscillatoriophycideae</taxon>
        <taxon>Aerosakkonematales</taxon>
        <taxon>Aerosakkonemataceae</taxon>
        <taxon>Floridanema</taxon>
    </lineage>
</organism>
<dbReference type="EMBL" id="MRCE01000003">
    <property type="protein sequence ID" value="OKH40006.1"/>
    <property type="molecule type" value="Genomic_DNA"/>
</dbReference>
<feature type="transmembrane region" description="Helical" evidence="1">
    <location>
        <begin position="169"/>
        <end position="190"/>
    </location>
</feature>